<sequence>MYTINIFEDSKIRKRLLLTQCIVALVFIVLSYKWSMALTGLEEKNIIANLTVGFVGLVMVVIIQELIRYVLLRLLYTKATPKYKFDYCYVLSYLPDVKMNRKTFSTVMLLPSMLMSMMLLLIFINVPNTYIIFIFSFYMGYTFLSVYLVILVFSNKQAQSVELTEEGLSICCDESSHMN</sequence>
<gene>
    <name evidence="2" type="ORF">BUZ57_06450</name>
</gene>
<keyword evidence="1" id="KW-0472">Membrane</keyword>
<evidence type="ECO:0000256" key="1">
    <source>
        <dbReference type="SAM" id="Phobius"/>
    </source>
</evidence>
<evidence type="ECO:0000313" key="2">
    <source>
        <dbReference type="EMBL" id="RIO45794.1"/>
    </source>
</evidence>
<accession>A0A0A8HND5</accession>
<reference evidence="2 3" key="1">
    <citation type="journal article" date="2016" name="Front. Microbiol.">
        <title>Comprehensive Phylogenetic Analysis of Bovine Non-aureus Staphylococci Species Based on Whole-Genome Sequencing.</title>
        <authorList>
            <person name="Naushad S."/>
            <person name="Barkema H.W."/>
            <person name="Luby C."/>
            <person name="Condas L.A."/>
            <person name="Nobrega D.B."/>
            <person name="Carson D.A."/>
            <person name="De Buck J."/>
        </authorList>
    </citation>
    <scope>NUCLEOTIDE SEQUENCE [LARGE SCALE GENOMIC DNA]</scope>
    <source>
        <strain evidence="2 3">SNUC 5959</strain>
    </source>
</reference>
<feature type="transmembrane region" description="Helical" evidence="1">
    <location>
        <begin position="46"/>
        <end position="67"/>
    </location>
</feature>
<feature type="transmembrane region" description="Helical" evidence="1">
    <location>
        <begin position="104"/>
        <end position="124"/>
    </location>
</feature>
<protein>
    <submittedName>
        <fullName evidence="2">DUF3267 domain-containing protein</fullName>
    </submittedName>
</protein>
<dbReference type="GeneID" id="41072698"/>
<dbReference type="RefSeq" id="WP_039644780.1">
    <property type="nucleotide sequence ID" value="NZ_CP008747.1"/>
</dbReference>
<proteinExistence type="predicted"/>
<dbReference type="STRING" id="1284.SHYC_04345"/>
<feature type="transmembrane region" description="Helical" evidence="1">
    <location>
        <begin position="130"/>
        <end position="153"/>
    </location>
</feature>
<dbReference type="KEGG" id="shu:SHYC_04345"/>
<evidence type="ECO:0000313" key="3">
    <source>
        <dbReference type="Proteomes" id="UP000285625"/>
    </source>
</evidence>
<keyword evidence="1" id="KW-0812">Transmembrane</keyword>
<dbReference type="AlphaFoldDB" id="A0A0A8HND5"/>
<feature type="transmembrane region" description="Helical" evidence="1">
    <location>
        <begin position="16"/>
        <end position="34"/>
    </location>
</feature>
<dbReference type="Proteomes" id="UP000285625">
    <property type="component" value="Unassembled WGS sequence"/>
</dbReference>
<dbReference type="EMBL" id="QXVO01000016">
    <property type="protein sequence ID" value="RIO45794.1"/>
    <property type="molecule type" value="Genomic_DNA"/>
</dbReference>
<comment type="caution">
    <text evidence="2">The sequence shown here is derived from an EMBL/GenBank/DDBJ whole genome shotgun (WGS) entry which is preliminary data.</text>
</comment>
<organism evidence="2 3">
    <name type="scientific">Staphylococcus hyicus</name>
    <dbReference type="NCBI Taxonomy" id="1284"/>
    <lineage>
        <taxon>Bacteria</taxon>
        <taxon>Bacillati</taxon>
        <taxon>Bacillota</taxon>
        <taxon>Bacilli</taxon>
        <taxon>Bacillales</taxon>
        <taxon>Staphylococcaceae</taxon>
        <taxon>Staphylococcus</taxon>
    </lineage>
</organism>
<dbReference type="InterPro" id="IPR021683">
    <property type="entry name" value="DUF3267"/>
</dbReference>
<name>A0A0A8HND5_STAHY</name>
<keyword evidence="1" id="KW-1133">Transmembrane helix</keyword>
<dbReference type="HOGENOM" id="CLU_128225_0_0_9"/>
<dbReference type="Pfam" id="PF11667">
    <property type="entry name" value="DUF3267"/>
    <property type="match status" value="1"/>
</dbReference>